<reference evidence="2" key="1">
    <citation type="journal article" date="2011" name="Nat. Genet.">
        <title>The Arabidopsis lyrata genome sequence and the basis of rapid genome size change.</title>
        <authorList>
            <person name="Hu T.T."/>
            <person name="Pattyn P."/>
            <person name="Bakker E.G."/>
            <person name="Cao J."/>
            <person name="Cheng J.-F."/>
            <person name="Clark R.M."/>
            <person name="Fahlgren N."/>
            <person name="Fawcett J.A."/>
            <person name="Grimwood J."/>
            <person name="Gundlach H."/>
            <person name="Haberer G."/>
            <person name="Hollister J.D."/>
            <person name="Ossowski S."/>
            <person name="Ottilar R.P."/>
            <person name="Salamov A.A."/>
            <person name="Schneeberger K."/>
            <person name="Spannagl M."/>
            <person name="Wang X."/>
            <person name="Yang L."/>
            <person name="Nasrallah M.E."/>
            <person name="Bergelson J."/>
            <person name="Carrington J.C."/>
            <person name="Gaut B.S."/>
            <person name="Schmutz J."/>
            <person name="Mayer K.F.X."/>
            <person name="Van de Peer Y."/>
            <person name="Grigoriev I.V."/>
            <person name="Nordborg M."/>
            <person name="Weigel D."/>
            <person name="Guo Y.-L."/>
        </authorList>
    </citation>
    <scope>NUCLEOTIDE SEQUENCE [LARGE SCALE GENOMIC DNA]</scope>
    <source>
        <strain evidence="2">cv. MN47</strain>
    </source>
</reference>
<sequence length="98" mass="11209">MRQRELEGRVKDEEPKRTFGQEYVCFVKAENPTCLGIDEAECIASWEYKVKDGPKKREMEKKLKKLQAVQAELCMMRIGFTAQAANVMFKQDNASSSG</sequence>
<keyword evidence="2" id="KW-1185">Reference proteome</keyword>
<protein>
    <submittedName>
        <fullName evidence="1">Uncharacterized protein</fullName>
    </submittedName>
</protein>
<organism evidence="2">
    <name type="scientific">Arabidopsis lyrata subsp. lyrata</name>
    <name type="common">Lyre-leaved rock-cress</name>
    <dbReference type="NCBI Taxonomy" id="81972"/>
    <lineage>
        <taxon>Eukaryota</taxon>
        <taxon>Viridiplantae</taxon>
        <taxon>Streptophyta</taxon>
        <taxon>Embryophyta</taxon>
        <taxon>Tracheophyta</taxon>
        <taxon>Spermatophyta</taxon>
        <taxon>Magnoliopsida</taxon>
        <taxon>eudicotyledons</taxon>
        <taxon>Gunneridae</taxon>
        <taxon>Pentapetalae</taxon>
        <taxon>rosids</taxon>
        <taxon>malvids</taxon>
        <taxon>Brassicales</taxon>
        <taxon>Brassicaceae</taxon>
        <taxon>Camelineae</taxon>
        <taxon>Arabidopsis</taxon>
    </lineage>
</organism>
<dbReference type="Proteomes" id="UP000008694">
    <property type="component" value="Unassembled WGS sequence"/>
</dbReference>
<dbReference type="EMBL" id="GL348713">
    <property type="protein sequence ID" value="EFH70781.1"/>
    <property type="molecule type" value="Genomic_DNA"/>
</dbReference>
<name>D7KN10_ARALL</name>
<proteinExistence type="predicted"/>
<evidence type="ECO:0000313" key="1">
    <source>
        <dbReference type="EMBL" id="EFH70781.1"/>
    </source>
</evidence>
<dbReference type="Gramene" id="scaffold_105365.1">
    <property type="protein sequence ID" value="scaffold_105365.1"/>
    <property type="gene ID" value="scaffold_105365.1"/>
</dbReference>
<evidence type="ECO:0000313" key="2">
    <source>
        <dbReference type="Proteomes" id="UP000008694"/>
    </source>
</evidence>
<dbReference type="HOGENOM" id="CLU_2336492_0_0_1"/>
<dbReference type="AlphaFoldDB" id="D7KN10"/>
<gene>
    <name evidence="1" type="ORF">ARALYDRAFT_892571</name>
</gene>
<accession>D7KN10</accession>